<evidence type="ECO:0000256" key="6">
    <source>
        <dbReference type="ARBA" id="ARBA00023235"/>
    </source>
</evidence>
<keyword evidence="6 7" id="KW-0413">Isomerase</keyword>
<dbReference type="PANTHER" id="PTHR47637">
    <property type="entry name" value="CHAPERONE SURA"/>
    <property type="match status" value="1"/>
</dbReference>
<protein>
    <recommendedName>
        <fullName evidence="7">Chaperone SurA</fullName>
    </recommendedName>
    <alternativeName>
        <fullName evidence="7">Peptidyl-prolyl cis-trans isomerase SurA</fullName>
        <shortName evidence="7">PPIase SurA</shortName>
        <ecNumber evidence="7">5.2.1.8</ecNumber>
    </alternativeName>
    <alternativeName>
        <fullName evidence="7">Rotamase SurA</fullName>
    </alternativeName>
</protein>
<dbReference type="SUPFAM" id="SSF54534">
    <property type="entry name" value="FKBP-like"/>
    <property type="match status" value="2"/>
</dbReference>
<comment type="function">
    <text evidence="7">Chaperone involved in the correct folding and assembly of outer membrane proteins. Recognizes specific patterns of aromatic residues and the orientation of their side chains, which are found more frequently in integral outer membrane proteins. May act in both early periplasmic and late outer membrane-associated steps of protein maturation.</text>
</comment>
<dbReference type="NCBIfam" id="NF008038">
    <property type="entry name" value="PRK10770.1"/>
    <property type="match status" value="1"/>
</dbReference>
<organism evidence="9 10">
    <name type="scientific">Brenneria goodwinii</name>
    <dbReference type="NCBI Taxonomy" id="1109412"/>
    <lineage>
        <taxon>Bacteria</taxon>
        <taxon>Pseudomonadati</taxon>
        <taxon>Pseudomonadota</taxon>
        <taxon>Gammaproteobacteria</taxon>
        <taxon>Enterobacterales</taxon>
        <taxon>Pectobacteriaceae</taxon>
        <taxon>Brenneria</taxon>
    </lineage>
</organism>
<evidence type="ECO:0000256" key="7">
    <source>
        <dbReference type="HAMAP-Rule" id="MF_01183"/>
    </source>
</evidence>
<dbReference type="HAMAP" id="MF_01183">
    <property type="entry name" value="Chaperone_SurA"/>
    <property type="match status" value="1"/>
</dbReference>
<dbReference type="PANTHER" id="PTHR47637:SF1">
    <property type="entry name" value="CHAPERONE SURA"/>
    <property type="match status" value="1"/>
</dbReference>
<dbReference type="Gene3D" id="1.10.4030.10">
    <property type="entry name" value="Porin chaperone SurA, peptide-binding domain"/>
    <property type="match status" value="1"/>
</dbReference>
<dbReference type="Proteomes" id="UP000044377">
    <property type="component" value="Unassembled WGS sequence"/>
</dbReference>
<dbReference type="PROSITE" id="PS50198">
    <property type="entry name" value="PPIC_PPIASE_2"/>
    <property type="match status" value="2"/>
</dbReference>
<evidence type="ECO:0000256" key="2">
    <source>
        <dbReference type="ARBA" id="ARBA00022737"/>
    </source>
</evidence>
<dbReference type="GO" id="GO:0051082">
    <property type="term" value="F:unfolded protein binding"/>
    <property type="evidence" value="ECO:0007669"/>
    <property type="project" value="UniProtKB-UniRule"/>
</dbReference>
<evidence type="ECO:0000256" key="5">
    <source>
        <dbReference type="ARBA" id="ARBA00023186"/>
    </source>
</evidence>
<comment type="catalytic activity">
    <reaction evidence="7">
        <text>[protein]-peptidylproline (omega=180) = [protein]-peptidylproline (omega=0)</text>
        <dbReference type="Rhea" id="RHEA:16237"/>
        <dbReference type="Rhea" id="RHEA-COMP:10747"/>
        <dbReference type="Rhea" id="RHEA-COMP:10748"/>
        <dbReference type="ChEBI" id="CHEBI:83833"/>
        <dbReference type="ChEBI" id="CHEBI:83834"/>
        <dbReference type="EC" id="5.2.1.8"/>
    </reaction>
</comment>
<keyword evidence="5 7" id="KW-0143">Chaperone</keyword>
<dbReference type="EMBL" id="CGIG01000001">
    <property type="protein sequence ID" value="CPR16943.1"/>
    <property type="molecule type" value="Genomic_DNA"/>
</dbReference>
<dbReference type="EC" id="5.2.1.8" evidence="7"/>
<dbReference type="AlphaFoldDB" id="A0A0G4JVC8"/>
<dbReference type="InterPro" id="IPR046357">
    <property type="entry name" value="PPIase_dom_sf"/>
</dbReference>
<dbReference type="SUPFAM" id="SSF109998">
    <property type="entry name" value="Triger factor/SurA peptide-binding domain-like"/>
    <property type="match status" value="1"/>
</dbReference>
<evidence type="ECO:0000259" key="8">
    <source>
        <dbReference type="PROSITE" id="PS50198"/>
    </source>
</evidence>
<accession>A0A0G4JVC8</accession>
<evidence type="ECO:0000313" key="9">
    <source>
        <dbReference type="EMBL" id="CPR16943.1"/>
    </source>
</evidence>
<dbReference type="Pfam" id="PF09312">
    <property type="entry name" value="SurA_N"/>
    <property type="match status" value="1"/>
</dbReference>
<dbReference type="InterPro" id="IPR015391">
    <property type="entry name" value="SurA_N"/>
</dbReference>
<feature type="signal peptide" evidence="7">
    <location>
        <begin position="1"/>
        <end position="35"/>
    </location>
</feature>
<name>A0A0G4JVC8_9GAMM</name>
<dbReference type="InterPro" id="IPR050280">
    <property type="entry name" value="OMP_Chaperone_SurA"/>
</dbReference>
<dbReference type="GO" id="GO:0043165">
    <property type="term" value="P:Gram-negative-bacterium-type cell outer membrane assembly"/>
    <property type="evidence" value="ECO:0007669"/>
    <property type="project" value="InterPro"/>
</dbReference>
<evidence type="ECO:0000256" key="4">
    <source>
        <dbReference type="ARBA" id="ARBA00023110"/>
    </source>
</evidence>
<keyword evidence="4 7" id="KW-0697">Rotamase</keyword>
<feature type="domain" description="PpiC" evidence="8">
    <location>
        <begin position="186"/>
        <end position="287"/>
    </location>
</feature>
<reference evidence="10" key="1">
    <citation type="submission" date="2015-01" db="EMBL/GenBank/DDBJ databases">
        <authorList>
            <person name="Paterson Steve"/>
        </authorList>
    </citation>
    <scope>NUCLEOTIDE SEQUENCE [LARGE SCALE GENOMIC DNA]</scope>
    <source>
        <strain evidence="10">OBR1</strain>
    </source>
</reference>
<dbReference type="GO" id="GO:0042277">
    <property type="term" value="F:peptide binding"/>
    <property type="evidence" value="ECO:0007669"/>
    <property type="project" value="InterPro"/>
</dbReference>
<keyword evidence="10" id="KW-1185">Reference proteome</keyword>
<keyword evidence="2 7" id="KW-0677">Repeat</keyword>
<feature type="chain" id="PRO_5008988354" description="Chaperone SurA" evidence="7">
    <location>
        <begin position="36"/>
        <end position="446"/>
    </location>
</feature>
<gene>
    <name evidence="7" type="primary">surA</name>
    <name evidence="9" type="ORF">BN1221_02361c</name>
</gene>
<dbReference type="InterPro" id="IPR027304">
    <property type="entry name" value="Trigger_fact/SurA_dom_sf"/>
</dbReference>
<feature type="domain" description="PpiC" evidence="8">
    <location>
        <begin position="297"/>
        <end position="397"/>
    </location>
</feature>
<comment type="domain">
    <text evidence="7">The PPIase activity resides only in the second parvulin domain. The N-terminal region and the C-terminal tail are necessary and sufficient for the chaperone activity of SurA. The PPIase activity is dispensable for SurA to function as a chaperone. The N-terminal region and the C-terminal tail are also required for porin recognition.</text>
</comment>
<dbReference type="Pfam" id="PF13616">
    <property type="entry name" value="Rotamase_3"/>
    <property type="match status" value="2"/>
</dbReference>
<evidence type="ECO:0000256" key="1">
    <source>
        <dbReference type="ARBA" id="ARBA00022729"/>
    </source>
</evidence>
<dbReference type="PROSITE" id="PS01096">
    <property type="entry name" value="PPIC_PPIASE_1"/>
    <property type="match status" value="1"/>
</dbReference>
<dbReference type="GO" id="GO:0030288">
    <property type="term" value="C:outer membrane-bounded periplasmic space"/>
    <property type="evidence" value="ECO:0007669"/>
    <property type="project" value="InterPro"/>
</dbReference>
<proteinExistence type="inferred from homology"/>
<dbReference type="GO" id="GO:0006457">
    <property type="term" value="P:protein folding"/>
    <property type="evidence" value="ECO:0007669"/>
    <property type="project" value="UniProtKB-UniRule"/>
</dbReference>
<keyword evidence="3 7" id="KW-0574">Periplasm</keyword>
<keyword evidence="1 7" id="KW-0732">Signal</keyword>
<dbReference type="InterPro" id="IPR023058">
    <property type="entry name" value="PPIase_PpiC_CS"/>
</dbReference>
<dbReference type="GO" id="GO:0003755">
    <property type="term" value="F:peptidyl-prolyl cis-trans isomerase activity"/>
    <property type="evidence" value="ECO:0007669"/>
    <property type="project" value="UniProtKB-UniRule"/>
</dbReference>
<comment type="subcellular location">
    <subcellularLocation>
        <location evidence="7">Periplasm</location>
    </subcellularLocation>
    <text evidence="7">Is capable of associating with the outer membrane.</text>
</comment>
<evidence type="ECO:0000256" key="3">
    <source>
        <dbReference type="ARBA" id="ARBA00022764"/>
    </source>
</evidence>
<dbReference type="InterPro" id="IPR023034">
    <property type="entry name" value="PPIase_SurA"/>
</dbReference>
<dbReference type="GO" id="GO:0050821">
    <property type="term" value="P:protein stabilization"/>
    <property type="evidence" value="ECO:0007669"/>
    <property type="project" value="InterPro"/>
</dbReference>
<dbReference type="STRING" id="1109412.BN1221_02361c"/>
<sequence length="446" mass="49468" precursor="true">MKLLTRLADEINGKGMNNWRTLIFGLALTASTAFAAPQVVDKVAAVVDNSVVLESDVNSLFQSVKLNAQHSGQQLPDDATLRHQIIDRLVMDNIVLQMAQKMGIQVTDEQLDQAIGNIAAQNRMSLNELKSQLAYEGLNYNTYREQIRKEMLIAEVRNNEVRRRVSVLPQEVDALAKQIANQTGEDDELNLSHILIPLSENPSQQQVDDAENLATSLVKQLNEGADFGKLAIAYSADSQALNGGQMGWGKLQEIPTLFAERLMQVQKGQIVGPIRSGVGFHILRVNDIRGGDQTVSVTEFHARHILLRPSVVMTDGQAQEKLEDVAQQIKNGGSDFASQAKQLSQDPGTANQGGDLGWASPDMYDPAFRDALLKLKKGEISQPVHSAFGWHLIQLLDTRQVDKTDAAQKERAYRMLFNRKFAEEAQTWMQEQRATAYVKIIDGTDN</sequence>
<dbReference type="Gene3D" id="3.10.50.40">
    <property type="match status" value="2"/>
</dbReference>
<dbReference type="InterPro" id="IPR000297">
    <property type="entry name" value="PPIase_PpiC"/>
</dbReference>
<evidence type="ECO:0000313" key="10">
    <source>
        <dbReference type="Proteomes" id="UP000044377"/>
    </source>
</evidence>